<proteinExistence type="predicted"/>
<evidence type="ECO:0000313" key="3">
    <source>
        <dbReference type="Proteomes" id="UP000092460"/>
    </source>
</evidence>
<keyword evidence="1" id="KW-1133">Transmembrane helix</keyword>
<evidence type="ECO:0000256" key="1">
    <source>
        <dbReference type="SAM" id="Phobius"/>
    </source>
</evidence>
<organism evidence="2 3">
    <name type="scientific">Glossina palpalis gambiensis</name>
    <dbReference type="NCBI Taxonomy" id="67801"/>
    <lineage>
        <taxon>Eukaryota</taxon>
        <taxon>Metazoa</taxon>
        <taxon>Ecdysozoa</taxon>
        <taxon>Arthropoda</taxon>
        <taxon>Hexapoda</taxon>
        <taxon>Insecta</taxon>
        <taxon>Pterygota</taxon>
        <taxon>Neoptera</taxon>
        <taxon>Endopterygota</taxon>
        <taxon>Diptera</taxon>
        <taxon>Brachycera</taxon>
        <taxon>Muscomorpha</taxon>
        <taxon>Hippoboscoidea</taxon>
        <taxon>Glossinidae</taxon>
        <taxon>Glossina</taxon>
    </lineage>
</organism>
<accession>A0A1B0AZE8</accession>
<evidence type="ECO:0000313" key="2">
    <source>
        <dbReference type="EnsemblMetazoa" id="GPPI013785-PA"/>
    </source>
</evidence>
<protein>
    <submittedName>
        <fullName evidence="2">Uncharacterized protein</fullName>
    </submittedName>
</protein>
<keyword evidence="3" id="KW-1185">Reference proteome</keyword>
<dbReference type="VEuPathDB" id="VectorBase:GPPI013785"/>
<dbReference type="Proteomes" id="UP000092460">
    <property type="component" value="Unassembled WGS sequence"/>
</dbReference>
<dbReference type="EnsemblMetazoa" id="GPPI013785-RA">
    <property type="protein sequence ID" value="GPPI013785-PA"/>
    <property type="gene ID" value="GPPI013785"/>
</dbReference>
<feature type="transmembrane region" description="Helical" evidence="1">
    <location>
        <begin position="29"/>
        <end position="55"/>
    </location>
</feature>
<keyword evidence="1" id="KW-0812">Transmembrane</keyword>
<reference evidence="3" key="1">
    <citation type="submission" date="2015-01" db="EMBL/GenBank/DDBJ databases">
        <authorList>
            <person name="Aksoy S."/>
            <person name="Warren W."/>
            <person name="Wilson R.K."/>
        </authorList>
    </citation>
    <scope>NUCLEOTIDE SEQUENCE [LARGE SCALE GENOMIC DNA]</scope>
    <source>
        <strain evidence="3">IAEA</strain>
    </source>
</reference>
<sequence>MYTSALFKLECGNVLSVVSLLPIPVIKCFAVAAVVVGGGGGGISVVFGTFSLLLFSASNTFEEVTNTYIT</sequence>
<keyword evidence="1" id="KW-0472">Membrane</keyword>
<name>A0A1B0AZE8_9MUSC</name>
<reference evidence="2" key="2">
    <citation type="submission" date="2020-05" db="UniProtKB">
        <authorList>
            <consortium name="EnsemblMetazoa"/>
        </authorList>
    </citation>
    <scope>IDENTIFICATION</scope>
    <source>
        <strain evidence="2">IAEA</strain>
    </source>
</reference>
<dbReference type="AlphaFoldDB" id="A0A1B0AZE8"/>
<dbReference type="EMBL" id="JXJN01006255">
    <property type="status" value="NOT_ANNOTATED_CDS"/>
    <property type="molecule type" value="Genomic_DNA"/>
</dbReference>